<feature type="domain" description="Dienelactone hydrolase" evidence="1">
    <location>
        <begin position="14"/>
        <end position="237"/>
    </location>
</feature>
<comment type="caution">
    <text evidence="2">The sequence shown here is derived from an EMBL/GenBank/DDBJ whole genome shotgun (WGS) entry which is preliminary data.</text>
</comment>
<evidence type="ECO:0000259" key="1">
    <source>
        <dbReference type="Pfam" id="PF01738"/>
    </source>
</evidence>
<gene>
    <name evidence="2" type="ORF">ACFPCS_04820</name>
</gene>
<evidence type="ECO:0000313" key="2">
    <source>
        <dbReference type="EMBL" id="MFC4902886.1"/>
    </source>
</evidence>
<dbReference type="SUPFAM" id="SSF53474">
    <property type="entry name" value="alpha/beta-Hydrolases"/>
    <property type="match status" value="1"/>
</dbReference>
<dbReference type="Proteomes" id="UP001595797">
    <property type="component" value="Unassembled WGS sequence"/>
</dbReference>
<protein>
    <submittedName>
        <fullName evidence="2">Dienelactone hydrolase family protein</fullName>
        <ecNumber evidence="2">3.1.-.-</ecNumber>
    </submittedName>
</protein>
<dbReference type="GO" id="GO:0016787">
    <property type="term" value="F:hydrolase activity"/>
    <property type="evidence" value="ECO:0007669"/>
    <property type="project" value="UniProtKB-KW"/>
</dbReference>
<dbReference type="RefSeq" id="WP_277549690.1">
    <property type="nucleotide sequence ID" value="NZ_JARAMH010000001.1"/>
</dbReference>
<organism evidence="2 3">
    <name type="scientific">Kocuria oceani</name>
    <dbReference type="NCBI Taxonomy" id="988827"/>
    <lineage>
        <taxon>Bacteria</taxon>
        <taxon>Bacillati</taxon>
        <taxon>Actinomycetota</taxon>
        <taxon>Actinomycetes</taxon>
        <taxon>Micrococcales</taxon>
        <taxon>Micrococcaceae</taxon>
        <taxon>Kocuria</taxon>
    </lineage>
</organism>
<dbReference type="EMBL" id="JBHSIW010000007">
    <property type="protein sequence ID" value="MFC4902886.1"/>
    <property type="molecule type" value="Genomic_DNA"/>
</dbReference>
<dbReference type="Gene3D" id="3.40.50.1820">
    <property type="entry name" value="alpha/beta hydrolase"/>
    <property type="match status" value="1"/>
</dbReference>
<name>A0ABV9THG1_9MICC</name>
<dbReference type="InterPro" id="IPR029058">
    <property type="entry name" value="AB_hydrolase_fold"/>
</dbReference>
<accession>A0ABV9THG1</accession>
<dbReference type="InterPro" id="IPR051049">
    <property type="entry name" value="Dienelactone_hydrolase-like"/>
</dbReference>
<keyword evidence="2" id="KW-0378">Hydrolase</keyword>
<sequence length="246" mass="26447">MTTALLATDHGPMPAHVAVPAAEPPWPGVVVVHDFTGMSRDLRHQADWLAEEGFLAVAPDLFHRGGRLRCLRTVLKDLGARRGRTFDDVEAARRWLAARPDCTGRIGVIGFCMGGGYALALAAEHGFAASSTNYGGCPEGAEQWLPRACPIVGSYGGADGSPLGADAGRRLEGILTETGVEHDIRIYPGVGHGFMNDHDPADLTLLLRVLGRFSRTAYDDPATQDARRRITAFFDRHLREDAPAPG</sequence>
<evidence type="ECO:0000313" key="3">
    <source>
        <dbReference type="Proteomes" id="UP001595797"/>
    </source>
</evidence>
<proteinExistence type="predicted"/>
<reference evidence="3" key="1">
    <citation type="journal article" date="2019" name="Int. J. Syst. Evol. Microbiol.">
        <title>The Global Catalogue of Microorganisms (GCM) 10K type strain sequencing project: providing services to taxonomists for standard genome sequencing and annotation.</title>
        <authorList>
            <consortium name="The Broad Institute Genomics Platform"/>
            <consortium name="The Broad Institute Genome Sequencing Center for Infectious Disease"/>
            <person name="Wu L."/>
            <person name="Ma J."/>
        </authorList>
    </citation>
    <scope>NUCLEOTIDE SEQUENCE [LARGE SCALE GENOMIC DNA]</scope>
    <source>
        <strain evidence="3">CGMCC 4.6946</strain>
    </source>
</reference>
<dbReference type="Pfam" id="PF01738">
    <property type="entry name" value="DLH"/>
    <property type="match status" value="1"/>
</dbReference>
<dbReference type="PANTHER" id="PTHR46623:SF6">
    <property type="entry name" value="ALPHA_BETA-HYDROLASES SUPERFAMILY PROTEIN"/>
    <property type="match status" value="1"/>
</dbReference>
<dbReference type="EC" id="3.1.-.-" evidence="2"/>
<keyword evidence="3" id="KW-1185">Reference proteome</keyword>
<dbReference type="PANTHER" id="PTHR46623">
    <property type="entry name" value="CARBOXYMETHYLENEBUTENOLIDASE-RELATED"/>
    <property type="match status" value="1"/>
</dbReference>
<dbReference type="InterPro" id="IPR002925">
    <property type="entry name" value="Dienelactn_hydro"/>
</dbReference>